<feature type="transmembrane region" description="Helical" evidence="6">
    <location>
        <begin position="393"/>
        <end position="414"/>
    </location>
</feature>
<dbReference type="PANTHER" id="PTHR30250">
    <property type="entry name" value="PST FAMILY PREDICTED COLANIC ACID TRANSPORTER"/>
    <property type="match status" value="1"/>
</dbReference>
<feature type="transmembrane region" description="Helical" evidence="6">
    <location>
        <begin position="421"/>
        <end position="438"/>
    </location>
</feature>
<keyword evidence="2" id="KW-1003">Cell membrane</keyword>
<evidence type="ECO:0000256" key="2">
    <source>
        <dbReference type="ARBA" id="ARBA00022475"/>
    </source>
</evidence>
<keyword evidence="5 6" id="KW-0472">Membrane</keyword>
<feature type="transmembrane region" description="Helical" evidence="6">
    <location>
        <begin position="223"/>
        <end position="242"/>
    </location>
</feature>
<dbReference type="EMBL" id="JBHTKH010000008">
    <property type="protein sequence ID" value="MFD1055275.1"/>
    <property type="molecule type" value="Genomic_DNA"/>
</dbReference>
<feature type="transmembrane region" description="Helical" evidence="6">
    <location>
        <begin position="262"/>
        <end position="281"/>
    </location>
</feature>
<feature type="transmembrane region" description="Helical" evidence="6">
    <location>
        <begin position="99"/>
        <end position="123"/>
    </location>
</feature>
<proteinExistence type="predicted"/>
<gene>
    <name evidence="7" type="ORF">ACFQ2V_13235</name>
</gene>
<keyword evidence="3 6" id="KW-0812">Transmembrane</keyword>
<feature type="transmembrane region" description="Helical" evidence="6">
    <location>
        <begin position="192"/>
        <end position="211"/>
    </location>
</feature>
<feature type="transmembrane region" description="Helical" evidence="6">
    <location>
        <begin position="60"/>
        <end position="78"/>
    </location>
</feature>
<accession>A0ABW3MXH8</accession>
<dbReference type="PANTHER" id="PTHR30250:SF11">
    <property type="entry name" value="O-ANTIGEN TRANSPORTER-RELATED"/>
    <property type="match status" value="1"/>
</dbReference>
<name>A0ABW3MXH8_9MICO</name>
<keyword evidence="4 6" id="KW-1133">Transmembrane helix</keyword>
<feature type="transmembrane region" description="Helical" evidence="6">
    <location>
        <begin position="302"/>
        <end position="327"/>
    </location>
</feature>
<feature type="transmembrane region" description="Helical" evidence="6">
    <location>
        <begin position="444"/>
        <end position="466"/>
    </location>
</feature>
<evidence type="ECO:0000256" key="5">
    <source>
        <dbReference type="ARBA" id="ARBA00023136"/>
    </source>
</evidence>
<feature type="transmembrane region" description="Helical" evidence="6">
    <location>
        <begin position="28"/>
        <end position="48"/>
    </location>
</feature>
<dbReference type="Pfam" id="PF01943">
    <property type="entry name" value="Polysacc_synt"/>
    <property type="match status" value="1"/>
</dbReference>
<evidence type="ECO:0000256" key="6">
    <source>
        <dbReference type="SAM" id="Phobius"/>
    </source>
</evidence>
<feature type="transmembrane region" description="Helical" evidence="6">
    <location>
        <begin position="333"/>
        <end position="353"/>
    </location>
</feature>
<dbReference type="InterPro" id="IPR050833">
    <property type="entry name" value="Poly_Biosynth_Transport"/>
</dbReference>
<comment type="caution">
    <text evidence="7">The sequence shown here is derived from an EMBL/GenBank/DDBJ whole genome shotgun (WGS) entry which is preliminary data.</text>
</comment>
<keyword evidence="8" id="KW-1185">Reference proteome</keyword>
<evidence type="ECO:0000313" key="8">
    <source>
        <dbReference type="Proteomes" id="UP001597046"/>
    </source>
</evidence>
<sequence length="471" mass="47796">MADHPDSPAPAASPAGAQASASLGAHSVIYLLGTALQGLGVLLVLPFATRLLGEVEYGKVATALVVVQMIGTVAAAGLPQVILREYHRGDDGPTAGRALAGTMVGLAVALGVLGVVLGVVLSAAGRVDLGQWCLVVAASAALTTVVAGQSLSRARLRPLHFLLLAIASTVVAHLSGLLAAQGDRSSRTYLTAYATALVVAAVLAVVVGRPLPPTAARDRVRAGVLLAAPLLPQAVAMLGLLMGDVLLANRLLGNGAAGNYQVALQLGNIPFVLAVALFNGWSPLVLSHPPERRWEWTRRTGTALLAVVVVGAGLVGATGIWLAHVVAGAEFDVGGIGATVAVLSLVAVLYMLYQGSALAVLDSEHTARLALAALTGLAVMVVVAVALPSDSGIVGIAVAKVAGYVVLAAITIVASWRTFHWPVEAWLAVGVALVATFFSTFGGVFFGTGVAVMLLIGGAIIAPRVLHTLRR</sequence>
<dbReference type="Proteomes" id="UP001597046">
    <property type="component" value="Unassembled WGS sequence"/>
</dbReference>
<evidence type="ECO:0000256" key="4">
    <source>
        <dbReference type="ARBA" id="ARBA00022989"/>
    </source>
</evidence>
<dbReference type="InterPro" id="IPR002797">
    <property type="entry name" value="Polysacc_synth"/>
</dbReference>
<feature type="transmembrane region" description="Helical" evidence="6">
    <location>
        <begin position="365"/>
        <end position="387"/>
    </location>
</feature>
<evidence type="ECO:0000256" key="1">
    <source>
        <dbReference type="ARBA" id="ARBA00004651"/>
    </source>
</evidence>
<evidence type="ECO:0000313" key="7">
    <source>
        <dbReference type="EMBL" id="MFD1055275.1"/>
    </source>
</evidence>
<dbReference type="RefSeq" id="WP_386053226.1">
    <property type="nucleotide sequence ID" value="NZ_JBHTKH010000008.1"/>
</dbReference>
<feature type="transmembrane region" description="Helical" evidence="6">
    <location>
        <begin position="159"/>
        <end position="180"/>
    </location>
</feature>
<protein>
    <submittedName>
        <fullName evidence="7">Lipopolysaccharide biosynthesis protein</fullName>
    </submittedName>
</protein>
<comment type="subcellular location">
    <subcellularLocation>
        <location evidence="1">Cell membrane</location>
        <topology evidence="1">Multi-pass membrane protein</topology>
    </subcellularLocation>
</comment>
<reference evidence="8" key="1">
    <citation type="journal article" date="2019" name="Int. J. Syst. Evol. Microbiol.">
        <title>The Global Catalogue of Microorganisms (GCM) 10K type strain sequencing project: providing services to taxonomists for standard genome sequencing and annotation.</title>
        <authorList>
            <consortium name="The Broad Institute Genomics Platform"/>
            <consortium name="The Broad Institute Genome Sequencing Center for Infectious Disease"/>
            <person name="Wu L."/>
            <person name="Ma J."/>
        </authorList>
    </citation>
    <scope>NUCLEOTIDE SEQUENCE [LARGE SCALE GENOMIC DNA]</scope>
    <source>
        <strain evidence="8">CCUG 57508</strain>
    </source>
</reference>
<evidence type="ECO:0000256" key="3">
    <source>
        <dbReference type="ARBA" id="ARBA00022692"/>
    </source>
</evidence>
<organism evidence="7 8">
    <name type="scientific">Terrabacter terrigena</name>
    <dbReference type="NCBI Taxonomy" id="574718"/>
    <lineage>
        <taxon>Bacteria</taxon>
        <taxon>Bacillati</taxon>
        <taxon>Actinomycetota</taxon>
        <taxon>Actinomycetes</taxon>
        <taxon>Micrococcales</taxon>
        <taxon>Intrasporangiaceae</taxon>
        <taxon>Terrabacter</taxon>
    </lineage>
</organism>